<feature type="region of interest" description="Disordered" evidence="8">
    <location>
        <begin position="171"/>
        <end position="197"/>
    </location>
</feature>
<evidence type="ECO:0000256" key="7">
    <source>
        <dbReference type="ARBA" id="ARBA00029496"/>
    </source>
</evidence>
<evidence type="ECO:0000256" key="4">
    <source>
        <dbReference type="ARBA" id="ARBA00023172"/>
    </source>
</evidence>
<comment type="caution">
    <text evidence="9">The sequence shown here is derived from an EMBL/GenBank/DDBJ whole genome shotgun (WGS) entry which is preliminary data.</text>
</comment>
<dbReference type="OrthoDB" id="5576441at2759"/>
<evidence type="ECO:0000256" key="1">
    <source>
        <dbReference type="ARBA" id="ARBA00004123"/>
    </source>
</evidence>
<reference evidence="9" key="1">
    <citation type="submission" date="2021-04" db="EMBL/GenBank/DDBJ databases">
        <authorList>
            <consortium name="Molecular Ecology Group"/>
        </authorList>
    </citation>
    <scope>NUCLEOTIDE SEQUENCE</scope>
</reference>
<feature type="non-terminal residue" evidence="9">
    <location>
        <position position="416"/>
    </location>
</feature>
<keyword evidence="3" id="KW-0227">DNA damage</keyword>
<keyword evidence="5" id="KW-0234">DNA repair</keyword>
<keyword evidence="6" id="KW-0539">Nucleus</keyword>
<dbReference type="PANTHER" id="PTHR21541">
    <property type="entry name" value="BTB POZ DOMAIN CONTAINING 12"/>
    <property type="match status" value="1"/>
</dbReference>
<feature type="region of interest" description="Disordered" evidence="8">
    <location>
        <begin position="388"/>
        <end position="416"/>
    </location>
</feature>
<gene>
    <name evidence="9" type="ORF">CUNI_LOCUS14063</name>
</gene>
<dbReference type="Pfam" id="PF09494">
    <property type="entry name" value="Slx4"/>
    <property type="match status" value="1"/>
</dbReference>
<dbReference type="GO" id="GO:0033557">
    <property type="term" value="C:Slx1-Slx4 complex"/>
    <property type="evidence" value="ECO:0007669"/>
    <property type="project" value="InterPro"/>
</dbReference>
<name>A0A8S3ZL89_9EUPU</name>
<dbReference type="GO" id="GO:0000712">
    <property type="term" value="P:resolution of meiotic recombination intermediates"/>
    <property type="evidence" value="ECO:0007669"/>
    <property type="project" value="TreeGrafter"/>
</dbReference>
<feature type="region of interest" description="Disordered" evidence="8">
    <location>
        <begin position="209"/>
        <end position="257"/>
    </location>
</feature>
<comment type="subcellular location">
    <subcellularLocation>
        <location evidence="1">Nucleus</location>
    </subcellularLocation>
</comment>
<dbReference type="Proteomes" id="UP000678393">
    <property type="component" value="Unassembled WGS sequence"/>
</dbReference>
<dbReference type="CDD" id="cd22999">
    <property type="entry name" value="SAP_SLX4"/>
    <property type="match status" value="1"/>
</dbReference>
<dbReference type="InterPro" id="IPR018574">
    <property type="entry name" value="Structure-sp_endonuc_su_Slx4"/>
</dbReference>
<dbReference type="GO" id="GO:0006281">
    <property type="term" value="P:DNA repair"/>
    <property type="evidence" value="ECO:0007669"/>
    <property type="project" value="UniProtKB-KW"/>
</dbReference>
<evidence type="ECO:0000256" key="2">
    <source>
        <dbReference type="ARBA" id="ARBA00006661"/>
    </source>
</evidence>
<sequence length="416" mass="47014">LSDSSDLDSPLPLRMRLGVINPFQRSSLKQPEEIKKKAASVPFPNTAPSIQTEITNGQNKVNPTSINNQDWELDDDVDLFFINEAQVGNIQSEFSEKTDNVKTPTQQTVRRQKNLKKAGKIPSPFTPMAPYDDMATPDLKKAVSRIGVRPLGKKRMREFLKRVYHETHQYETDSDYDGTPVKRKRSCSQPLQLSPKAMLSHLPIKAAGRSYTHTNSQPTSKAKSNKLNPNEKKDKGVAGVKHRLTSLPEKSRSHPQVPERRILGKDALIGDDCALALEDVDVDREEISGSQDSSFSEGPDLPEESILQGWPEEEFLPSNQMQSNQQTVTERLLQFVQSNPDIYESILMYEPLELDVLKKRIAESGIKVSMAHLMDFLDDRYVTFTMKNMGTRNNNRQRRARKSGKSPIKSKALSQR</sequence>
<protein>
    <recommendedName>
        <fullName evidence="7">Structure-specific endonuclease subunit SLX4</fullName>
    </recommendedName>
</protein>
<feature type="compositionally biased region" description="Basic residues" evidence="8">
    <location>
        <begin position="395"/>
        <end position="404"/>
    </location>
</feature>
<dbReference type="AlphaFoldDB" id="A0A8S3ZL89"/>
<proteinExistence type="inferred from homology"/>
<dbReference type="PANTHER" id="PTHR21541:SF3">
    <property type="entry name" value="STRUCTURE-SPECIFIC ENDONUCLEASE SUBUNIT SLX4"/>
    <property type="match status" value="1"/>
</dbReference>
<evidence type="ECO:0000313" key="10">
    <source>
        <dbReference type="Proteomes" id="UP000678393"/>
    </source>
</evidence>
<evidence type="ECO:0000256" key="5">
    <source>
        <dbReference type="ARBA" id="ARBA00023204"/>
    </source>
</evidence>
<keyword evidence="10" id="KW-1185">Reference proteome</keyword>
<evidence type="ECO:0000256" key="6">
    <source>
        <dbReference type="ARBA" id="ARBA00023242"/>
    </source>
</evidence>
<dbReference type="EMBL" id="CAJHNH020003090">
    <property type="protein sequence ID" value="CAG5128505.1"/>
    <property type="molecule type" value="Genomic_DNA"/>
</dbReference>
<keyword evidence="4" id="KW-0233">DNA recombination</keyword>
<dbReference type="GO" id="GO:0006260">
    <property type="term" value="P:DNA replication"/>
    <property type="evidence" value="ECO:0007669"/>
    <property type="project" value="InterPro"/>
</dbReference>
<evidence type="ECO:0000313" key="9">
    <source>
        <dbReference type="EMBL" id="CAG5128505.1"/>
    </source>
</evidence>
<evidence type="ECO:0000256" key="8">
    <source>
        <dbReference type="SAM" id="MobiDB-lite"/>
    </source>
</evidence>
<feature type="compositionally biased region" description="Polar residues" evidence="8">
    <location>
        <begin position="211"/>
        <end position="228"/>
    </location>
</feature>
<evidence type="ECO:0000256" key="3">
    <source>
        <dbReference type="ARBA" id="ARBA00022763"/>
    </source>
</evidence>
<comment type="similarity">
    <text evidence="2">Belongs to the SLX4 family.</text>
</comment>
<accession>A0A8S3ZL89</accession>
<organism evidence="9 10">
    <name type="scientific">Candidula unifasciata</name>
    <dbReference type="NCBI Taxonomy" id="100452"/>
    <lineage>
        <taxon>Eukaryota</taxon>
        <taxon>Metazoa</taxon>
        <taxon>Spiralia</taxon>
        <taxon>Lophotrochozoa</taxon>
        <taxon>Mollusca</taxon>
        <taxon>Gastropoda</taxon>
        <taxon>Heterobranchia</taxon>
        <taxon>Euthyneura</taxon>
        <taxon>Panpulmonata</taxon>
        <taxon>Eupulmonata</taxon>
        <taxon>Stylommatophora</taxon>
        <taxon>Helicina</taxon>
        <taxon>Helicoidea</taxon>
        <taxon>Geomitridae</taxon>
        <taxon>Candidula</taxon>
    </lineage>
</organism>